<name>A0A409YWP4_9AGAR</name>
<feature type="transmembrane region" description="Helical" evidence="1">
    <location>
        <begin position="123"/>
        <end position="142"/>
    </location>
</feature>
<sequence length="285" mass="31136">MCDAEALDWAIFSLTIISTNVTWWLFPLPTLFKSGFKTYAHDVAWECLRLQAPTFAAIRASDHPDRSCWQMIYYAGIIKQPTRFGTLKAFLKDSLIVVSSILSIYKLCSGDPSRDISGLNVSLWMYPSLPVAILGLSISIFSRTQFKGWVICIIILSVIVGVATGIAVAISRTYGHGIEVPATILMIYMGIPWWALLPPLIIPTIVLATFAKIGGPVVGAVSPGAYFPFCPLRGWGFASPILALGIISAGLAMYGCSLKPRFEPEEPVLTRGYELGRSHSSRSSK</sequence>
<dbReference type="Proteomes" id="UP000284706">
    <property type="component" value="Unassembled WGS sequence"/>
</dbReference>
<evidence type="ECO:0000313" key="3">
    <source>
        <dbReference type="Proteomes" id="UP000284706"/>
    </source>
</evidence>
<feature type="transmembrane region" description="Helical" evidence="1">
    <location>
        <begin position="234"/>
        <end position="254"/>
    </location>
</feature>
<keyword evidence="1" id="KW-0812">Transmembrane</keyword>
<dbReference type="EMBL" id="NHYE01000118">
    <property type="protein sequence ID" value="PPR07454.1"/>
    <property type="molecule type" value="Genomic_DNA"/>
</dbReference>
<keyword evidence="1" id="KW-1133">Transmembrane helix</keyword>
<gene>
    <name evidence="2" type="ORF">CVT26_013485</name>
</gene>
<dbReference type="InParanoid" id="A0A409YWP4"/>
<feature type="transmembrane region" description="Helical" evidence="1">
    <location>
        <begin position="6"/>
        <end position="26"/>
    </location>
</feature>
<comment type="caution">
    <text evidence="2">The sequence shown here is derived from an EMBL/GenBank/DDBJ whole genome shotgun (WGS) entry which is preliminary data.</text>
</comment>
<accession>A0A409YWP4</accession>
<keyword evidence="3" id="KW-1185">Reference proteome</keyword>
<reference evidence="2 3" key="1">
    <citation type="journal article" date="2018" name="Evol. Lett.">
        <title>Horizontal gene cluster transfer increased hallucinogenic mushroom diversity.</title>
        <authorList>
            <person name="Reynolds H.T."/>
            <person name="Vijayakumar V."/>
            <person name="Gluck-Thaler E."/>
            <person name="Korotkin H.B."/>
            <person name="Matheny P.B."/>
            <person name="Slot J.C."/>
        </authorList>
    </citation>
    <scope>NUCLEOTIDE SEQUENCE [LARGE SCALE GENOMIC DNA]</scope>
    <source>
        <strain evidence="2 3">SRW20</strain>
    </source>
</reference>
<keyword evidence="1" id="KW-0472">Membrane</keyword>
<evidence type="ECO:0000313" key="2">
    <source>
        <dbReference type="EMBL" id="PPR07454.1"/>
    </source>
</evidence>
<organism evidence="2 3">
    <name type="scientific">Gymnopilus dilepis</name>
    <dbReference type="NCBI Taxonomy" id="231916"/>
    <lineage>
        <taxon>Eukaryota</taxon>
        <taxon>Fungi</taxon>
        <taxon>Dikarya</taxon>
        <taxon>Basidiomycota</taxon>
        <taxon>Agaricomycotina</taxon>
        <taxon>Agaricomycetes</taxon>
        <taxon>Agaricomycetidae</taxon>
        <taxon>Agaricales</taxon>
        <taxon>Agaricineae</taxon>
        <taxon>Hymenogastraceae</taxon>
        <taxon>Gymnopilus</taxon>
    </lineage>
</organism>
<evidence type="ECO:0000256" key="1">
    <source>
        <dbReference type="SAM" id="Phobius"/>
    </source>
</evidence>
<protein>
    <submittedName>
        <fullName evidence="2">Uncharacterized protein</fullName>
    </submittedName>
</protein>
<dbReference type="AlphaFoldDB" id="A0A409YWP4"/>
<dbReference type="OrthoDB" id="4225064at2759"/>
<feature type="transmembrane region" description="Helical" evidence="1">
    <location>
        <begin position="148"/>
        <end position="170"/>
    </location>
</feature>
<proteinExistence type="predicted"/>